<accession>A0A9X1HX01</accession>
<dbReference type="RefSeq" id="WP_225700041.1">
    <property type="nucleotide sequence ID" value="NZ_JAIXNE010000010.1"/>
</dbReference>
<name>A0A9X1HX01_9BACT</name>
<evidence type="ECO:0000313" key="1">
    <source>
        <dbReference type="EMBL" id="MCA6079181.1"/>
    </source>
</evidence>
<dbReference type="PROSITE" id="PS51257">
    <property type="entry name" value="PROKAR_LIPOPROTEIN"/>
    <property type="match status" value="1"/>
</dbReference>
<protein>
    <submittedName>
        <fullName evidence="1">Uncharacterized protein</fullName>
    </submittedName>
</protein>
<comment type="caution">
    <text evidence="1">The sequence shown here is derived from an EMBL/GenBank/DDBJ whole genome shotgun (WGS) entry which is preliminary data.</text>
</comment>
<dbReference type="Proteomes" id="UP001139409">
    <property type="component" value="Unassembled WGS sequence"/>
</dbReference>
<keyword evidence="2" id="KW-1185">Reference proteome</keyword>
<evidence type="ECO:0000313" key="2">
    <source>
        <dbReference type="Proteomes" id="UP001139409"/>
    </source>
</evidence>
<organism evidence="1 2">
    <name type="scientific">Fulvivirga sedimenti</name>
    <dbReference type="NCBI Taxonomy" id="2879465"/>
    <lineage>
        <taxon>Bacteria</taxon>
        <taxon>Pseudomonadati</taxon>
        <taxon>Bacteroidota</taxon>
        <taxon>Cytophagia</taxon>
        <taxon>Cytophagales</taxon>
        <taxon>Fulvivirgaceae</taxon>
        <taxon>Fulvivirga</taxon>
    </lineage>
</organism>
<dbReference type="AlphaFoldDB" id="A0A9X1HX01"/>
<reference evidence="1" key="1">
    <citation type="submission" date="2021-09" db="EMBL/GenBank/DDBJ databases">
        <title>Fulvivirga sp. isolated from coastal sediment.</title>
        <authorList>
            <person name="Yu H."/>
        </authorList>
    </citation>
    <scope>NUCLEOTIDE SEQUENCE</scope>
    <source>
        <strain evidence="1">1062</strain>
    </source>
</reference>
<sequence length="190" mass="21914">MMKAKLIGILLLAVAACTPKSEYQVMLERELASEVRNDSLFLGFHFGMSQKDFYASCWDMNKQGLLIQGPSNLSVEYFLDDELDFPAFMRFYPQFDQQNAIYNMPVEFVYKAYAPWDKTTSSDSLLLDVKDLMEDWYGEGFVFLEDPEGARSVWVKVDGNRRIRIFKRDVSVVAMDISDMTNGKMKEKDG</sequence>
<gene>
    <name evidence="1" type="ORF">LDX50_30190</name>
</gene>
<dbReference type="EMBL" id="JAIXNE010000010">
    <property type="protein sequence ID" value="MCA6079181.1"/>
    <property type="molecule type" value="Genomic_DNA"/>
</dbReference>
<proteinExistence type="predicted"/>